<keyword evidence="7" id="KW-1185">Reference proteome</keyword>
<feature type="domain" description="Flagellin N-terminal" evidence="4">
    <location>
        <begin position="3"/>
        <end position="131"/>
    </location>
</feature>
<organism evidence="6 7">
    <name type="scientific">Alkalicaulis satelles</name>
    <dbReference type="NCBI Taxonomy" id="2609175"/>
    <lineage>
        <taxon>Bacteria</taxon>
        <taxon>Pseudomonadati</taxon>
        <taxon>Pseudomonadota</taxon>
        <taxon>Alphaproteobacteria</taxon>
        <taxon>Maricaulales</taxon>
        <taxon>Maricaulaceae</taxon>
        <taxon>Alkalicaulis</taxon>
    </lineage>
</organism>
<dbReference type="PROSITE" id="PS50096">
    <property type="entry name" value="IQ"/>
    <property type="match status" value="1"/>
</dbReference>
<dbReference type="Gene3D" id="1.20.1330.10">
    <property type="entry name" value="f41 fragment of flagellin, N-terminal domain"/>
    <property type="match status" value="1"/>
</dbReference>
<comment type="subcellular location">
    <subcellularLocation>
        <location evidence="3">Secreted</location>
    </subcellularLocation>
    <subcellularLocation>
        <location evidence="3">Bacterial flagellum</location>
    </subcellularLocation>
</comment>
<evidence type="ECO:0000256" key="1">
    <source>
        <dbReference type="ARBA" id="ARBA00005709"/>
    </source>
</evidence>
<keyword evidence="3" id="KW-0964">Secreted</keyword>
<keyword evidence="2 3" id="KW-0975">Bacterial flagellum</keyword>
<sequence length="303" mass="33063">MRISTQAAAQSALMDLMRAQREAFDAREQVSTGRKAPDLKGYGNSAEVIISTRAAQTRVDSYVSANTRLENRLAVQDLAYRELSEAATDLRETLTTSDGTFLMNKVQEAFDRVVIALNTRFNGSHVFGGVRTDAQPVNITTLGQLQALGDPMDAFSSASRRQTAQIDDNLTIEVNRTAAEVAGDLMGVFRRLADFNDGPDGPFDGPMNSSQQSFIQTEIANAISAFERINEAMGENGAKQARVEASVRGHKAREDYLKRMLADLEEADMAQAATRLTQAQNAVEVSAATFSMLTQVSLLPFLR</sequence>
<evidence type="ECO:0000259" key="5">
    <source>
        <dbReference type="Pfam" id="PF00700"/>
    </source>
</evidence>
<dbReference type="InterPro" id="IPR001029">
    <property type="entry name" value="Flagellin_N"/>
</dbReference>
<dbReference type="AlphaFoldDB" id="A0A5M6ZE63"/>
<reference evidence="6 7" key="1">
    <citation type="submission" date="2019-09" db="EMBL/GenBank/DDBJ databases">
        <authorList>
            <person name="Kevbrin V."/>
            <person name="Grouzdev D.S."/>
        </authorList>
    </citation>
    <scope>NUCLEOTIDE SEQUENCE [LARGE SCALE GENOMIC DNA]</scope>
    <source>
        <strain evidence="6 7">G-192</strain>
    </source>
</reference>
<dbReference type="PANTHER" id="PTHR42792:SF1">
    <property type="entry name" value="FLAGELLAR HOOK-ASSOCIATED PROTEIN 3"/>
    <property type="match status" value="1"/>
</dbReference>
<dbReference type="SUPFAM" id="SSF64518">
    <property type="entry name" value="Phase 1 flagellin"/>
    <property type="match status" value="1"/>
</dbReference>
<evidence type="ECO:0000259" key="4">
    <source>
        <dbReference type="Pfam" id="PF00669"/>
    </source>
</evidence>
<dbReference type="Proteomes" id="UP000325122">
    <property type="component" value="Unassembled WGS sequence"/>
</dbReference>
<comment type="function">
    <text evidence="3">Flagellin is the subunit protein which polymerizes to form the filaments of bacterial flagella.</text>
</comment>
<dbReference type="RefSeq" id="WP_150023435.1">
    <property type="nucleotide sequence ID" value="NZ_VWOJ01000003.1"/>
</dbReference>
<protein>
    <recommendedName>
        <fullName evidence="3">Flagellin</fullName>
    </recommendedName>
</protein>
<comment type="caution">
    <text evidence="6">The sequence shown here is derived from an EMBL/GenBank/DDBJ whole genome shotgun (WGS) entry which is preliminary data.</text>
</comment>
<dbReference type="PANTHER" id="PTHR42792">
    <property type="entry name" value="FLAGELLIN"/>
    <property type="match status" value="1"/>
</dbReference>
<evidence type="ECO:0000256" key="3">
    <source>
        <dbReference type="RuleBase" id="RU362073"/>
    </source>
</evidence>
<evidence type="ECO:0000256" key="2">
    <source>
        <dbReference type="ARBA" id="ARBA00023143"/>
    </source>
</evidence>
<evidence type="ECO:0000313" key="7">
    <source>
        <dbReference type="Proteomes" id="UP000325122"/>
    </source>
</evidence>
<dbReference type="Pfam" id="PF00700">
    <property type="entry name" value="Flagellin_C"/>
    <property type="match status" value="1"/>
</dbReference>
<dbReference type="EMBL" id="VWOJ01000003">
    <property type="protein sequence ID" value="KAA5802184.1"/>
    <property type="molecule type" value="Genomic_DNA"/>
</dbReference>
<accession>A0A5M6ZE63</accession>
<name>A0A5M6ZE63_9PROT</name>
<dbReference type="GO" id="GO:0009288">
    <property type="term" value="C:bacterial-type flagellum"/>
    <property type="evidence" value="ECO:0007669"/>
    <property type="project" value="UniProtKB-SubCell"/>
</dbReference>
<evidence type="ECO:0000313" key="6">
    <source>
        <dbReference type="EMBL" id="KAA5802184.1"/>
    </source>
</evidence>
<dbReference type="GO" id="GO:0005198">
    <property type="term" value="F:structural molecule activity"/>
    <property type="evidence" value="ECO:0007669"/>
    <property type="project" value="UniProtKB-UniRule"/>
</dbReference>
<comment type="similarity">
    <text evidence="1 3">Belongs to the bacterial flagellin family.</text>
</comment>
<dbReference type="GO" id="GO:0005576">
    <property type="term" value="C:extracellular region"/>
    <property type="evidence" value="ECO:0007669"/>
    <property type="project" value="UniProtKB-SubCell"/>
</dbReference>
<dbReference type="InterPro" id="IPR001492">
    <property type="entry name" value="Flagellin"/>
</dbReference>
<dbReference type="Pfam" id="PF00669">
    <property type="entry name" value="Flagellin_N"/>
    <property type="match status" value="1"/>
</dbReference>
<dbReference type="InterPro" id="IPR046358">
    <property type="entry name" value="Flagellin_C"/>
</dbReference>
<proteinExistence type="inferred from homology"/>
<gene>
    <name evidence="6" type="ORF">F1654_10100</name>
</gene>
<feature type="domain" description="Flagellin C-terminal" evidence="5">
    <location>
        <begin position="224"/>
        <end position="302"/>
    </location>
</feature>